<name>A0A2J6NAU0_9CREN</name>
<dbReference type="EMBL" id="PNIM01000011">
    <property type="protein sequence ID" value="PMB75566.1"/>
    <property type="molecule type" value="Genomic_DNA"/>
</dbReference>
<evidence type="ECO:0000313" key="2">
    <source>
        <dbReference type="EMBL" id="HEW64355.1"/>
    </source>
</evidence>
<protein>
    <submittedName>
        <fullName evidence="3">Phosphodiesterase</fullName>
    </submittedName>
</protein>
<dbReference type="Proteomes" id="UP000237153">
    <property type="component" value="Unassembled WGS sequence"/>
</dbReference>
<evidence type="ECO:0000313" key="4">
    <source>
        <dbReference type="Proteomes" id="UP000237153"/>
    </source>
</evidence>
<dbReference type="Proteomes" id="UP000886076">
    <property type="component" value="Unassembled WGS sequence"/>
</dbReference>
<dbReference type="Gene3D" id="3.60.21.10">
    <property type="match status" value="1"/>
</dbReference>
<gene>
    <name evidence="3" type="ORF">C0188_02600</name>
    <name evidence="2" type="ORF">ENO39_04800</name>
</gene>
<feature type="domain" description="Metallophosphoesterase TT1561-like" evidence="1">
    <location>
        <begin position="106"/>
        <end position="205"/>
    </location>
</feature>
<evidence type="ECO:0000259" key="1">
    <source>
        <dbReference type="Pfam" id="PF14582"/>
    </source>
</evidence>
<sequence>MSVKWMKLLQIGDIHCSLKNLKRLLELRDELEYEIAIVHGDLECDGEIVDLLEKLSDKILFVPGNMDDVGLIKIFTEKSYNIDSKLVKLGEYYFLGIGGQNFYSSYTYALKKLEEMKEKRNLVIVSHHPPITQNTDVSFGGIHIGLPELTEIDEKYSPLAHLHGHVHESPGIDYIGDTLVVNAGSLMHGNFAIVDIKNRKAEIKKIV</sequence>
<accession>A0A2J6NAU0</accession>
<dbReference type="InterPro" id="IPR029052">
    <property type="entry name" value="Metallo-depent_PP-like"/>
</dbReference>
<proteinExistence type="predicted"/>
<organism evidence="3 4">
    <name type="scientific">Fervidicoccus fontis</name>
    <dbReference type="NCBI Taxonomy" id="683846"/>
    <lineage>
        <taxon>Archaea</taxon>
        <taxon>Thermoproteota</taxon>
        <taxon>Thermoprotei</taxon>
        <taxon>Fervidicoccales</taxon>
        <taxon>Fervidicoccaceae</taxon>
        <taxon>Fervidicoccus</taxon>
    </lineage>
</organism>
<dbReference type="SUPFAM" id="SSF56300">
    <property type="entry name" value="Metallo-dependent phosphatases"/>
    <property type="match status" value="1"/>
</dbReference>
<dbReference type="OMA" id="HGKFFRL"/>
<evidence type="ECO:0000313" key="3">
    <source>
        <dbReference type="EMBL" id="PMB75566.1"/>
    </source>
</evidence>
<dbReference type="EMBL" id="DSFH01000059">
    <property type="protein sequence ID" value="HEW64355.1"/>
    <property type="molecule type" value="Genomic_DNA"/>
</dbReference>
<dbReference type="PANTHER" id="PTHR37523:SF1">
    <property type="entry name" value="CALCINEURIN-LIKE PHOSPHOESTERASE DOMAIN-CONTAINING PROTEIN"/>
    <property type="match status" value="1"/>
</dbReference>
<dbReference type="Pfam" id="PF14582">
    <property type="entry name" value="Metallophos_3"/>
    <property type="match status" value="1"/>
</dbReference>
<reference evidence="2" key="2">
    <citation type="journal article" date="2020" name="mSystems">
        <title>Genome- and Community-Level Interaction Insights into Carbon Utilization and Element Cycling Functions of Hydrothermarchaeota in Hydrothermal Sediment.</title>
        <authorList>
            <person name="Zhou Z."/>
            <person name="Liu Y."/>
            <person name="Xu W."/>
            <person name="Pan J."/>
            <person name="Luo Z.H."/>
            <person name="Li M."/>
        </authorList>
    </citation>
    <scope>NUCLEOTIDE SEQUENCE [LARGE SCALE GENOMIC DNA]</scope>
    <source>
        <strain evidence="2">SpSt-1261</strain>
    </source>
</reference>
<dbReference type="AlphaFoldDB" id="A0A2J6NAU0"/>
<dbReference type="InterPro" id="IPR029461">
    <property type="entry name" value="TT1561-like"/>
</dbReference>
<reference evidence="3 4" key="1">
    <citation type="submission" date="2018-01" db="EMBL/GenBank/DDBJ databases">
        <title>Metagenomic assembled genomes from two thermal pools in the Uzon Caldera, Kamchatka, Russia.</title>
        <authorList>
            <person name="Wilkins L."/>
            <person name="Ettinger C."/>
        </authorList>
    </citation>
    <scope>NUCLEOTIDE SEQUENCE [LARGE SCALE GENOMIC DNA]</scope>
    <source>
        <strain evidence="3">ZAV-06</strain>
    </source>
</reference>
<dbReference type="PANTHER" id="PTHR37523">
    <property type="entry name" value="METALLOPHOSPHOESTERASE"/>
    <property type="match status" value="1"/>
</dbReference>
<comment type="caution">
    <text evidence="3">The sequence shown here is derived from an EMBL/GenBank/DDBJ whole genome shotgun (WGS) entry which is preliminary data.</text>
</comment>